<dbReference type="AlphaFoldDB" id="A0AAN8N274"/>
<gene>
    <name evidence="1" type="ORF">TWF718_009125</name>
</gene>
<evidence type="ECO:0008006" key="3">
    <source>
        <dbReference type="Google" id="ProtNLM"/>
    </source>
</evidence>
<evidence type="ECO:0000313" key="2">
    <source>
        <dbReference type="Proteomes" id="UP001313282"/>
    </source>
</evidence>
<protein>
    <recommendedName>
        <fullName evidence="3">Metallo-beta-lactamase domain-containing protein</fullName>
    </recommendedName>
</protein>
<name>A0AAN8N274_9PEZI</name>
<dbReference type="Gene3D" id="3.60.15.10">
    <property type="entry name" value="Ribonuclease Z/Hydroxyacylglutathione hydrolase-like"/>
    <property type="match status" value="1"/>
</dbReference>
<dbReference type="SUPFAM" id="SSF56281">
    <property type="entry name" value="Metallo-hydrolase/oxidoreductase"/>
    <property type="match status" value="1"/>
</dbReference>
<dbReference type="InterPro" id="IPR036866">
    <property type="entry name" value="RibonucZ/Hydroxyglut_hydro"/>
</dbReference>
<organism evidence="1 2">
    <name type="scientific">Orbilia javanica</name>
    <dbReference type="NCBI Taxonomy" id="47235"/>
    <lineage>
        <taxon>Eukaryota</taxon>
        <taxon>Fungi</taxon>
        <taxon>Dikarya</taxon>
        <taxon>Ascomycota</taxon>
        <taxon>Pezizomycotina</taxon>
        <taxon>Orbiliomycetes</taxon>
        <taxon>Orbiliales</taxon>
        <taxon>Orbiliaceae</taxon>
        <taxon>Orbilia</taxon>
    </lineage>
</organism>
<reference evidence="1 2" key="1">
    <citation type="submission" date="2019-10" db="EMBL/GenBank/DDBJ databases">
        <authorList>
            <person name="Palmer J.M."/>
        </authorList>
    </citation>
    <scope>NUCLEOTIDE SEQUENCE [LARGE SCALE GENOMIC DNA]</scope>
    <source>
        <strain evidence="1 2">TWF718</strain>
    </source>
</reference>
<keyword evidence="2" id="KW-1185">Reference proteome</keyword>
<dbReference type="EMBL" id="JAVHNR010000006">
    <property type="protein sequence ID" value="KAK6339731.1"/>
    <property type="molecule type" value="Genomic_DNA"/>
</dbReference>
<accession>A0AAN8N274</accession>
<comment type="caution">
    <text evidence="1">The sequence shown here is derived from an EMBL/GenBank/DDBJ whole genome shotgun (WGS) entry which is preliminary data.</text>
</comment>
<dbReference type="Proteomes" id="UP001313282">
    <property type="component" value="Unassembled WGS sequence"/>
</dbReference>
<evidence type="ECO:0000313" key="1">
    <source>
        <dbReference type="EMBL" id="KAK6339731.1"/>
    </source>
</evidence>
<proteinExistence type="predicted"/>
<sequence>MATGAPPRLHVIQASYGDCFLLEYVDNGGTTRFWLIDGGPGNQGFAGSHKTTNWCLFSTLNHFPVKELERLIVTHDDRDHTYGVHALLRTVRPYAEWDVGIGRKKKKPAKSSKKPHRPWERKVIRNAEWIGGRKLVESGKFPIENIWYNDKRVVMKEYTARQPTKGWMSNVLNWFLGSHLGSEENINADWGGRCVTVENAASLGLTFDKINKVVGPYHNQLRGNYGFLEAQLRNSVQQPEEVQKKMDEEEVFDFDSMESNLKGLSS</sequence>